<reference evidence="1" key="1">
    <citation type="submission" date="2021-01" db="EMBL/GenBank/DDBJ databases">
        <authorList>
            <person name="Corre E."/>
            <person name="Pelletier E."/>
            <person name="Niang G."/>
            <person name="Scheremetjew M."/>
            <person name="Finn R."/>
            <person name="Kale V."/>
            <person name="Holt S."/>
            <person name="Cochrane G."/>
            <person name="Meng A."/>
            <person name="Brown T."/>
            <person name="Cohen L."/>
        </authorList>
    </citation>
    <scope>NUCLEOTIDE SEQUENCE</scope>
    <source>
        <strain evidence="1">CCMP1320</strain>
    </source>
</reference>
<accession>A0A7S3QRZ9</accession>
<dbReference type="AlphaFoldDB" id="A0A7S3QRZ9"/>
<sequence length="171" mass="18493">MALIDTTCRLSNACMCKIAVRNTGHAESTWCSSKYLPTFKPLGCHEANHTLHHSRRAYLPSLIPGRSRPALEGSNYHLLCNTGYTPHLHTPLHVAKAALPPKFSSLASPPPSQNLLLCPGALLVITCRFPGIFFTQGTLLTCHPPPCCKTCSSTQGHCLVTICRFLGGSLT</sequence>
<evidence type="ECO:0000313" key="1">
    <source>
        <dbReference type="EMBL" id="CAE0491389.1"/>
    </source>
</evidence>
<dbReference type="EMBL" id="HBIP01011502">
    <property type="protein sequence ID" value="CAE0491389.1"/>
    <property type="molecule type" value="Transcribed_RNA"/>
</dbReference>
<organism evidence="1">
    <name type="scientific">Dunaliella tertiolecta</name>
    <name type="common">Green alga</name>
    <dbReference type="NCBI Taxonomy" id="3047"/>
    <lineage>
        <taxon>Eukaryota</taxon>
        <taxon>Viridiplantae</taxon>
        <taxon>Chlorophyta</taxon>
        <taxon>core chlorophytes</taxon>
        <taxon>Chlorophyceae</taxon>
        <taxon>CS clade</taxon>
        <taxon>Chlamydomonadales</taxon>
        <taxon>Dunaliellaceae</taxon>
        <taxon>Dunaliella</taxon>
    </lineage>
</organism>
<gene>
    <name evidence="1" type="ORF">DTER00134_LOCUS6462</name>
</gene>
<proteinExistence type="predicted"/>
<name>A0A7S3QRZ9_DUNTE</name>
<protein>
    <submittedName>
        <fullName evidence="1">Uncharacterized protein</fullName>
    </submittedName>
</protein>